<protein>
    <submittedName>
        <fullName evidence="11">Putative Na+/H+ antiporter NhaC</fullName>
    </submittedName>
</protein>
<feature type="transmembrane region" description="Helical" evidence="9">
    <location>
        <begin position="262"/>
        <end position="283"/>
    </location>
</feature>
<evidence type="ECO:0000313" key="11">
    <source>
        <dbReference type="EMBL" id="EOQ87876.1"/>
    </source>
</evidence>
<proteinExistence type="inferred from homology"/>
<sequence length="457" mass="50763">MMDGEKKNILFSLTPIFYLILSILLFRFVFVIPYPHPFALCLAGILSYLQRYHRNLKFLKSAFRKNLQSVFPAMEILFFVGILIAAWAYSGVLFTMMQIGTKIIKPEFFLPSLALVSAIAAMVSGSSWTTAGTLGVALMGVSQVLGFADMMSAGAIVSGCYFGDKLSPLSDTTNLASSLTHVPIWIHIRHMLKTTFISFGLAVFCFYILNIFVWDPIGNGLLPNENQLSLLLQKKVVVWKLIPVFIVFSSSFFHLPVRISFFLGIVSALVFPFLENSLSFGVWHSLAFGYQSQTGVETWDKFLSGGGISSILPTEFLIVTAVWFGAVVEGFGYLNEILLRIKIWAKDKFDILLSTMGTSFLLNLVTADQYLSLVIPARAFRTLAEEKSIPEKDISRALEDSGTITSPLIPWNSCGAFMASSLGVSVISFLPFAFFNLIHVSFTISLLYYQKIKTKSS</sequence>
<feature type="transmembrane region" description="Helical" evidence="9">
    <location>
        <begin position="70"/>
        <end position="89"/>
    </location>
</feature>
<dbReference type="STRING" id="1249483.LEP1GSC202_2030"/>
<keyword evidence="3" id="KW-0050">Antiport</keyword>
<dbReference type="GO" id="GO:0005886">
    <property type="term" value="C:plasma membrane"/>
    <property type="evidence" value="ECO:0007669"/>
    <property type="project" value="UniProtKB-SubCell"/>
</dbReference>
<evidence type="ECO:0000256" key="9">
    <source>
        <dbReference type="SAM" id="Phobius"/>
    </source>
</evidence>
<feature type="transmembrane region" description="Helical" evidence="9">
    <location>
        <begin position="237"/>
        <end position="255"/>
    </location>
</feature>
<dbReference type="Proteomes" id="UP000013996">
    <property type="component" value="Unassembled WGS sequence"/>
</dbReference>
<evidence type="ECO:0000256" key="1">
    <source>
        <dbReference type="ARBA" id="ARBA00004651"/>
    </source>
</evidence>
<feature type="transmembrane region" description="Helical" evidence="9">
    <location>
        <begin position="109"/>
        <end position="141"/>
    </location>
</feature>
<name>A0A5E8HCX1_9LEPT</name>
<comment type="similarity">
    <text evidence="8">Belongs to the NhaC Na(+)/H(+) (TC 2.A.35) antiporter family.</text>
</comment>
<evidence type="ECO:0000313" key="12">
    <source>
        <dbReference type="Proteomes" id="UP000013996"/>
    </source>
</evidence>
<feature type="transmembrane region" description="Helical" evidence="9">
    <location>
        <begin position="303"/>
        <end position="328"/>
    </location>
</feature>
<feature type="transmembrane region" description="Helical" evidence="9">
    <location>
        <begin position="196"/>
        <end position="217"/>
    </location>
</feature>
<evidence type="ECO:0000256" key="7">
    <source>
        <dbReference type="ARBA" id="ARBA00023136"/>
    </source>
</evidence>
<dbReference type="Pfam" id="PF03553">
    <property type="entry name" value="Na_H_antiporter"/>
    <property type="match status" value="1"/>
</dbReference>
<gene>
    <name evidence="11" type="ORF">LEP1GSC202_2030</name>
</gene>
<keyword evidence="5 9" id="KW-0812">Transmembrane</keyword>
<evidence type="ECO:0000256" key="2">
    <source>
        <dbReference type="ARBA" id="ARBA00022448"/>
    </source>
</evidence>
<keyword evidence="7 9" id="KW-0472">Membrane</keyword>
<evidence type="ECO:0000256" key="5">
    <source>
        <dbReference type="ARBA" id="ARBA00022692"/>
    </source>
</evidence>
<accession>A0A5E8HCX1</accession>
<dbReference type="InterPro" id="IPR052180">
    <property type="entry name" value="NhaC_Na-H+_Antiporter"/>
</dbReference>
<feature type="transmembrane region" description="Helical" evidence="9">
    <location>
        <begin position="9"/>
        <end position="26"/>
    </location>
</feature>
<evidence type="ECO:0000256" key="4">
    <source>
        <dbReference type="ARBA" id="ARBA00022475"/>
    </source>
</evidence>
<dbReference type="AlphaFoldDB" id="A0A5E8HCX1"/>
<feature type="transmembrane region" description="Helical" evidence="9">
    <location>
        <begin position="349"/>
        <end position="367"/>
    </location>
</feature>
<evidence type="ECO:0000259" key="10">
    <source>
        <dbReference type="Pfam" id="PF03553"/>
    </source>
</evidence>
<feature type="domain" description="Na+/H+ antiporter NhaC-like C-terminal" evidence="10">
    <location>
        <begin position="159"/>
        <end position="449"/>
    </location>
</feature>
<dbReference type="PANTHER" id="PTHR33451:SF3">
    <property type="entry name" value="MALATE-2H(+)_NA(+)-LACTATE ANTIPORTER"/>
    <property type="match status" value="1"/>
</dbReference>
<comment type="subcellular location">
    <subcellularLocation>
        <location evidence="1">Cell membrane</location>
        <topology evidence="1">Multi-pass membrane protein</topology>
    </subcellularLocation>
</comment>
<dbReference type="PANTHER" id="PTHR33451">
    <property type="entry name" value="MALATE-2H(+)/NA(+)-LACTATE ANTIPORTER"/>
    <property type="match status" value="1"/>
</dbReference>
<reference evidence="11 12" key="1">
    <citation type="submission" date="2013-04" db="EMBL/GenBank/DDBJ databases">
        <authorList>
            <person name="Harkins D.M."/>
            <person name="Durkin A.S."/>
            <person name="Brinkac L.M."/>
            <person name="Haft D.H."/>
            <person name="Selengut J.D."/>
            <person name="Sanka R."/>
            <person name="DePew J."/>
            <person name="Purushe J."/>
            <person name="Hartskeerl R.A."/>
            <person name="Ahmed A."/>
            <person name="van der Linden H."/>
            <person name="Goris M.G.A."/>
            <person name="Vinetz J.M."/>
            <person name="Sutton G.G."/>
            <person name="Nierman W.C."/>
            <person name="Fouts D.E."/>
        </authorList>
    </citation>
    <scope>NUCLEOTIDE SEQUENCE [LARGE SCALE GENOMIC DNA]</scope>
    <source>
        <strain evidence="11 12">Sao Paulo</strain>
    </source>
</reference>
<evidence type="ECO:0000256" key="8">
    <source>
        <dbReference type="ARBA" id="ARBA00038435"/>
    </source>
</evidence>
<keyword evidence="6 9" id="KW-1133">Transmembrane helix</keyword>
<comment type="caution">
    <text evidence="11">The sequence shown here is derived from an EMBL/GenBank/DDBJ whole genome shotgun (WGS) entry which is preliminary data.</text>
</comment>
<evidence type="ECO:0000256" key="3">
    <source>
        <dbReference type="ARBA" id="ARBA00022449"/>
    </source>
</evidence>
<dbReference type="InterPro" id="IPR018461">
    <property type="entry name" value="Na/H_Antiport_NhaC-like_C"/>
</dbReference>
<evidence type="ECO:0000256" key="6">
    <source>
        <dbReference type="ARBA" id="ARBA00022989"/>
    </source>
</evidence>
<keyword evidence="2" id="KW-0813">Transport</keyword>
<feature type="transmembrane region" description="Helical" evidence="9">
    <location>
        <begin position="426"/>
        <end position="449"/>
    </location>
</feature>
<organism evidence="11 12">
    <name type="scientific">Leptospira yanagawae serovar Saopaulo str. Sao Paulo = ATCC 700523</name>
    <dbReference type="NCBI Taxonomy" id="1249483"/>
    <lineage>
        <taxon>Bacteria</taxon>
        <taxon>Pseudomonadati</taxon>
        <taxon>Spirochaetota</taxon>
        <taxon>Spirochaetia</taxon>
        <taxon>Leptospirales</taxon>
        <taxon>Leptospiraceae</taxon>
        <taxon>Leptospira</taxon>
    </lineage>
</organism>
<dbReference type="EMBL" id="AOGX02000029">
    <property type="protein sequence ID" value="EOQ87876.1"/>
    <property type="molecule type" value="Genomic_DNA"/>
</dbReference>
<dbReference type="GO" id="GO:0015297">
    <property type="term" value="F:antiporter activity"/>
    <property type="evidence" value="ECO:0007669"/>
    <property type="project" value="UniProtKB-KW"/>
</dbReference>
<keyword evidence="4" id="KW-1003">Cell membrane</keyword>